<dbReference type="PANTHER" id="PTHR11614">
    <property type="entry name" value="PHOSPHOLIPASE-RELATED"/>
    <property type="match status" value="1"/>
</dbReference>
<feature type="compositionally biased region" description="Polar residues" evidence="1">
    <location>
        <begin position="298"/>
        <end position="316"/>
    </location>
</feature>
<reference evidence="3" key="1">
    <citation type="journal article" date="2020" name="J. Eukaryot. Microbiol.">
        <title>De novo Sequencing, Assembly and Annotation of the Transcriptome for the Free-Living Testate Amoeba Arcella intermedia.</title>
        <authorList>
            <person name="Ribeiro G.M."/>
            <person name="Porfirio-Sousa A.L."/>
            <person name="Maurer-Alcala X.X."/>
            <person name="Katz L.A."/>
            <person name="Lahr D.J.G."/>
        </authorList>
    </citation>
    <scope>NUCLEOTIDE SEQUENCE</scope>
</reference>
<proteinExistence type="predicted"/>
<dbReference type="InterPro" id="IPR029058">
    <property type="entry name" value="AB_hydrolase_fold"/>
</dbReference>
<protein>
    <recommendedName>
        <fullName evidence="2">Serine aminopeptidase S33 domain-containing protein</fullName>
    </recommendedName>
</protein>
<sequence>MFLHSGVEGEVELCKYISSVDDFYVVSFDHAGHGRSATDNERGHVDNFECFIQDALTVIRDTMSKLVKWKNLPFFLFGNSLGGCIALNTGIRVQDLECFLGAILVAPAIYDNIRPEAWVVDTLRTINYLGGGVLPLGPAVDRSHFPNDEAFERFKSDKYCYSGRLKLSLGNSLLCLTEHTQKVIKDVSYPYCLLHSKDDPIVKVEGSRELYKVCKTPHGSKVYYEYRNHGHNVLMAPCALSKSFLWVEKRLNKWYEEQELKKVAEEICERLVPEDGPQATVANTQPPADVGVAIPKPSTDNQESTEPSPSQSITLT</sequence>
<accession>A0A6B2L8P0</accession>
<dbReference type="Pfam" id="PF12146">
    <property type="entry name" value="Hydrolase_4"/>
    <property type="match status" value="1"/>
</dbReference>
<feature type="domain" description="Serine aminopeptidase S33" evidence="2">
    <location>
        <begin position="21"/>
        <end position="229"/>
    </location>
</feature>
<dbReference type="SUPFAM" id="SSF53474">
    <property type="entry name" value="alpha/beta-Hydrolases"/>
    <property type="match status" value="1"/>
</dbReference>
<dbReference type="Gene3D" id="3.40.50.1820">
    <property type="entry name" value="alpha/beta hydrolase"/>
    <property type="match status" value="1"/>
</dbReference>
<dbReference type="InterPro" id="IPR000073">
    <property type="entry name" value="AB_hydrolase_1"/>
</dbReference>
<name>A0A6B2L8P0_9EUKA</name>
<dbReference type="InterPro" id="IPR051044">
    <property type="entry name" value="MAG_DAG_Lipase"/>
</dbReference>
<dbReference type="PRINTS" id="PR00111">
    <property type="entry name" value="ABHYDROLASE"/>
</dbReference>
<evidence type="ECO:0000256" key="1">
    <source>
        <dbReference type="SAM" id="MobiDB-lite"/>
    </source>
</evidence>
<dbReference type="AlphaFoldDB" id="A0A6B2L8P0"/>
<feature type="region of interest" description="Disordered" evidence="1">
    <location>
        <begin position="275"/>
        <end position="316"/>
    </location>
</feature>
<evidence type="ECO:0000313" key="3">
    <source>
        <dbReference type="EMBL" id="NDV33336.1"/>
    </source>
</evidence>
<dbReference type="InterPro" id="IPR022742">
    <property type="entry name" value="Hydrolase_4"/>
</dbReference>
<evidence type="ECO:0000259" key="2">
    <source>
        <dbReference type="Pfam" id="PF12146"/>
    </source>
</evidence>
<organism evidence="3">
    <name type="scientific">Arcella intermedia</name>
    <dbReference type="NCBI Taxonomy" id="1963864"/>
    <lineage>
        <taxon>Eukaryota</taxon>
        <taxon>Amoebozoa</taxon>
        <taxon>Tubulinea</taxon>
        <taxon>Elardia</taxon>
        <taxon>Arcellinida</taxon>
        <taxon>Sphaerothecina</taxon>
        <taxon>Arcellidae</taxon>
        <taxon>Arcella</taxon>
    </lineage>
</organism>
<dbReference type="EMBL" id="GIBP01004367">
    <property type="protein sequence ID" value="NDV33336.1"/>
    <property type="molecule type" value="Transcribed_RNA"/>
</dbReference>